<dbReference type="InterPro" id="IPR005064">
    <property type="entry name" value="BUG"/>
</dbReference>
<sequence length="326" mass="34097">MSHRQFALFRPALAAAALVIGATLATVPARAEIKSLEIIAPAAPGGGWDQHARSIQQVLQNQKLVPNVQVVNVPGAGGTIGLAQFVTGRKRTPTLLVGGQIMLGAIITNKSAVTLEQVTPLARLTGEYSAVVVPADSPLKSLDDLLAKLKAEPGSVSWGGGSAGGSDQILAGLIAKEAGVEPSKVNYVATAGGGEVLAAVLGGHITTAVSGYNEFAPQIQAGKLRALAVSSPERLPGVETPTLKEQGIGLEFVNWRGIFAPGNLKPAELKEYDALMTKVTSSAEWKDLAKQRGWIDLYLPSDRFAEFLKTERAQIEGTLTDLGLVK</sequence>
<dbReference type="Proteomes" id="UP000595197">
    <property type="component" value="Chromosome"/>
</dbReference>
<organism evidence="2 3">
    <name type="scientific">Skermanella cutis</name>
    <dbReference type="NCBI Taxonomy" id="2775420"/>
    <lineage>
        <taxon>Bacteria</taxon>
        <taxon>Pseudomonadati</taxon>
        <taxon>Pseudomonadota</taxon>
        <taxon>Alphaproteobacteria</taxon>
        <taxon>Rhodospirillales</taxon>
        <taxon>Azospirillaceae</taxon>
        <taxon>Skermanella</taxon>
    </lineage>
</organism>
<gene>
    <name evidence="2" type="ORF">IGS68_26950</name>
</gene>
<reference evidence="2" key="1">
    <citation type="submission" date="2021-02" db="EMBL/GenBank/DDBJ databases">
        <title>Skermanella TT6 skin isolate.</title>
        <authorList>
            <person name="Lee K."/>
            <person name="Ganzorig M."/>
        </authorList>
    </citation>
    <scope>NUCLEOTIDE SEQUENCE</scope>
    <source>
        <strain evidence="2">TT6</strain>
    </source>
</reference>
<dbReference type="Gene3D" id="3.40.190.10">
    <property type="entry name" value="Periplasmic binding protein-like II"/>
    <property type="match status" value="1"/>
</dbReference>
<dbReference type="SUPFAM" id="SSF53850">
    <property type="entry name" value="Periplasmic binding protein-like II"/>
    <property type="match status" value="1"/>
</dbReference>
<comment type="similarity">
    <text evidence="1">Belongs to the UPF0065 (bug) family.</text>
</comment>
<dbReference type="PANTHER" id="PTHR42928">
    <property type="entry name" value="TRICARBOXYLATE-BINDING PROTEIN"/>
    <property type="match status" value="1"/>
</dbReference>
<evidence type="ECO:0000256" key="1">
    <source>
        <dbReference type="ARBA" id="ARBA00006987"/>
    </source>
</evidence>
<dbReference type="Gene3D" id="3.40.190.150">
    <property type="entry name" value="Bordetella uptake gene, domain 1"/>
    <property type="match status" value="1"/>
</dbReference>
<protein>
    <submittedName>
        <fullName evidence="2">Tripartite tricarboxylate transporter substrate binding protein</fullName>
    </submittedName>
</protein>
<dbReference type="EMBL" id="CP067420">
    <property type="protein sequence ID" value="QQP89563.1"/>
    <property type="molecule type" value="Genomic_DNA"/>
</dbReference>
<accession>A0ABX7B5E0</accession>
<evidence type="ECO:0000313" key="3">
    <source>
        <dbReference type="Proteomes" id="UP000595197"/>
    </source>
</evidence>
<keyword evidence="3" id="KW-1185">Reference proteome</keyword>
<proteinExistence type="inferred from homology"/>
<evidence type="ECO:0000313" key="2">
    <source>
        <dbReference type="EMBL" id="QQP89563.1"/>
    </source>
</evidence>
<dbReference type="Pfam" id="PF03401">
    <property type="entry name" value="TctC"/>
    <property type="match status" value="1"/>
</dbReference>
<dbReference type="PIRSF" id="PIRSF017082">
    <property type="entry name" value="YflP"/>
    <property type="match status" value="1"/>
</dbReference>
<dbReference type="PANTHER" id="PTHR42928:SF3">
    <property type="entry name" value="UPF0065 PROTEIN YFLP"/>
    <property type="match status" value="1"/>
</dbReference>
<dbReference type="InterPro" id="IPR042100">
    <property type="entry name" value="Bug_dom1"/>
</dbReference>
<dbReference type="RefSeq" id="WP_201075918.1">
    <property type="nucleotide sequence ID" value="NZ_CP067420.1"/>
</dbReference>
<dbReference type="CDD" id="cd07012">
    <property type="entry name" value="PBP2_Bug_TTT"/>
    <property type="match status" value="1"/>
</dbReference>
<name>A0ABX7B5E0_9PROT</name>